<name>A0AAJ5R3C4_XYLFS</name>
<feature type="signal peptide" evidence="1">
    <location>
        <begin position="1"/>
        <end position="21"/>
    </location>
</feature>
<dbReference type="EMBL" id="CP109886">
    <property type="protein sequence ID" value="WCF29113.1"/>
    <property type="molecule type" value="Genomic_DNA"/>
</dbReference>
<feature type="chain" id="PRO_5042476041" evidence="1">
    <location>
        <begin position="22"/>
        <end position="344"/>
    </location>
</feature>
<dbReference type="AlphaFoldDB" id="A0AAJ5R3C4"/>
<gene>
    <name evidence="2" type="ORF">OK117_04410</name>
</gene>
<evidence type="ECO:0000256" key="1">
    <source>
        <dbReference type="SAM" id="SignalP"/>
    </source>
</evidence>
<dbReference type="SUPFAM" id="SSF50494">
    <property type="entry name" value="Trypsin-like serine proteases"/>
    <property type="match status" value="1"/>
</dbReference>
<organism evidence="2 3">
    <name type="scientific">Xylella fastidiosa subsp. fastidiosa</name>
    <dbReference type="NCBI Taxonomy" id="644356"/>
    <lineage>
        <taxon>Bacteria</taxon>
        <taxon>Pseudomonadati</taxon>
        <taxon>Pseudomonadota</taxon>
        <taxon>Gammaproteobacteria</taxon>
        <taxon>Lysobacterales</taxon>
        <taxon>Lysobacteraceae</taxon>
        <taxon>Xylella</taxon>
    </lineage>
</organism>
<keyword evidence="2" id="KW-0645">Protease</keyword>
<keyword evidence="2" id="KW-0378">Hydrolase</keyword>
<reference evidence="2" key="1">
    <citation type="journal article" date="2022" name="Phytopathology">
        <title>Complete circularized genome resources of seven strains of Xylella fastidiosa subsp. fastidiosa using hybrid assembly reveals unknown plasmids.</title>
        <authorList>
            <person name="Velasco-Amo M.D.P."/>
            <person name="Arias-Giraldo L.F.F."/>
            <person name="Ecija M.R."/>
            <person name="De La Fuente L."/>
            <person name="Marco-Noales E."/>
            <person name="Moralejo E."/>
            <person name="Navas-Cort J.A."/>
            <person name="Landa B.B."/>
        </authorList>
    </citation>
    <scope>NUCLEOTIDE SEQUENCE</scope>
    <source>
        <strain evidence="2">CFBP8073</strain>
    </source>
</reference>
<evidence type="ECO:0000313" key="2">
    <source>
        <dbReference type="EMBL" id="WCF29113.1"/>
    </source>
</evidence>
<proteinExistence type="predicted"/>
<dbReference type="GO" id="GO:0006508">
    <property type="term" value="P:proteolysis"/>
    <property type="evidence" value="ECO:0007669"/>
    <property type="project" value="UniProtKB-KW"/>
</dbReference>
<dbReference type="RefSeq" id="WP_058565070.1">
    <property type="nucleotide sequence ID" value="NZ_CP109886.1"/>
</dbReference>
<keyword evidence="1" id="KW-0732">Signal</keyword>
<evidence type="ECO:0000313" key="3">
    <source>
        <dbReference type="Proteomes" id="UP001211513"/>
    </source>
</evidence>
<dbReference type="Proteomes" id="UP001211513">
    <property type="component" value="Chromosome"/>
</dbReference>
<dbReference type="InterPro" id="IPR009003">
    <property type="entry name" value="Peptidase_S1_PA"/>
</dbReference>
<reference evidence="2" key="2">
    <citation type="submission" date="2022-10" db="EMBL/GenBank/DDBJ databases">
        <authorList>
            <person name="Landa B."/>
            <person name="Arias-Giraldo L.F."/>
            <person name="Roman-Ecija M."/>
            <person name="Velasco-Amo M.P."/>
            <person name="De La Fuente L."/>
            <person name="Marco-Noales E."/>
            <person name="Moralejo E."/>
        </authorList>
    </citation>
    <scope>NUCLEOTIDE SEQUENCE</scope>
    <source>
        <strain evidence="2">CFBP8073</strain>
    </source>
</reference>
<protein>
    <submittedName>
        <fullName evidence="2">Serine protease</fullName>
    </submittedName>
</protein>
<sequence length="344" mass="38618">MNNLRLASLLLFLIPVTFAHAGVDNKDSKQEFIIDTPSNLSTQESAENYWTEERMRAAKPKSAALSEEEVLRMEPETGLENYIRNQKQRTKKLIIEPSTEMDWGDYFPIISSVKGVPEEANVDHYPFRNAGRIYATDFLVDSVCTAQFVGSNQVLMTAAHCLIDEDGNWLSNIVFSPRFRGKDRFKTLKVDCKGVPTDAIVNGEINLGKDYGFVTTYKKGIDSFGLKSNAPGSNWTSIGYPINYGKALYLQKVNGSRGKIFNYKDSKGRVISKVVQMLDNPMRDGSSGGAWIDNLNTRSRGGGNYVVGLNSYYLPKEPSIIYGPYFDEKVFELLNKVKHSCHIE</sequence>
<accession>A0AAJ5R3C4</accession>
<dbReference type="InterPro" id="IPR043504">
    <property type="entry name" value="Peptidase_S1_PA_chymotrypsin"/>
</dbReference>
<dbReference type="GO" id="GO:0008233">
    <property type="term" value="F:peptidase activity"/>
    <property type="evidence" value="ECO:0007669"/>
    <property type="project" value="UniProtKB-KW"/>
</dbReference>
<dbReference type="Gene3D" id="2.40.10.10">
    <property type="entry name" value="Trypsin-like serine proteases"/>
    <property type="match status" value="2"/>
</dbReference>